<dbReference type="EC" id="2.3.2.2" evidence="6"/>
<sequence>MRPMSFDFRSRRSMVVARRGMVSSSSPLASQAGVSVLRQGGNAADAAIAAAAVLNVVEPASTGIGGDCFALYYDARTRTISALNGSGRAPAALTLEVVRRAHPDATEMPPHSPHAVTVPGAVRGWEDLLKRHGRMTLRDVLSDAIHYAREGFPVAPVFGTAWQGYGAWLAARPHTQDYLPNGAPPQIGQIVRLSGMAHTLEQIAEGGADAFYQGEPAHAIVAALSAQGGVMTLADLAAHRSTWETPIHTDYRSVTIYECPPNGQGLAALIALNILEGFDLGGLAWDSPERLHLMIEAMRLAFADARHYIADPAFSAAPVSALLSKAYAAQRRALIGAQAMQPPSFGAPLSSSDTVYLCAVDGEGNACSFINSLYMGFGSGIVAGEAGFFLQNRGAGFSLDPEHPNALQPNKRPYHTIIPAMALRNGELWAAFGVMGGFMQPQGHVQVLSAMLDDDLNPQEALDRPRFCLLDGTAESIVALEEGIPVATMSALAELGHPVRPVSGRRRGVFGSGDIIRRDPETGVLFGGCDPRKDGMVAAY</sequence>
<comment type="pathway">
    <text evidence="6">Sulfur metabolism; glutathione metabolism.</text>
</comment>
<dbReference type="NCBIfam" id="TIGR00066">
    <property type="entry name" value="g_glut_trans"/>
    <property type="match status" value="1"/>
</dbReference>
<dbReference type="PANTHER" id="PTHR43881:SF1">
    <property type="entry name" value="GAMMA-GLUTAMYLTRANSPEPTIDASE (AFU_ORTHOLOGUE AFUA_4G13580)"/>
    <property type="match status" value="1"/>
</dbReference>
<dbReference type="EMBL" id="PGTK01000009">
    <property type="protein sequence ID" value="PJF30505.1"/>
    <property type="molecule type" value="Genomic_DNA"/>
</dbReference>
<dbReference type="UniPathway" id="UPA00204"/>
<feature type="binding site" evidence="5">
    <location>
        <position position="437"/>
    </location>
    <ligand>
        <name>L-glutamate</name>
        <dbReference type="ChEBI" id="CHEBI:29985"/>
    </ligand>
</feature>
<dbReference type="InterPro" id="IPR043137">
    <property type="entry name" value="GGT_ssub_C"/>
</dbReference>
<comment type="catalytic activity">
    <reaction evidence="3 6">
        <text>an N-terminal (5-L-glutamyl)-[peptide] + an alpha-amino acid = 5-L-glutamyl amino acid + an N-terminal L-alpha-aminoacyl-[peptide]</text>
        <dbReference type="Rhea" id="RHEA:23904"/>
        <dbReference type="Rhea" id="RHEA-COMP:9780"/>
        <dbReference type="Rhea" id="RHEA-COMP:9795"/>
        <dbReference type="ChEBI" id="CHEBI:77644"/>
        <dbReference type="ChEBI" id="CHEBI:78597"/>
        <dbReference type="ChEBI" id="CHEBI:78599"/>
        <dbReference type="ChEBI" id="CHEBI:78608"/>
        <dbReference type="EC" id="2.3.2.2"/>
    </reaction>
</comment>
<dbReference type="GO" id="GO:0103068">
    <property type="term" value="F:leukotriene C4 gamma-glutamyl transferase activity"/>
    <property type="evidence" value="ECO:0007669"/>
    <property type="project" value="UniProtKB-EC"/>
</dbReference>
<evidence type="ECO:0000313" key="8">
    <source>
        <dbReference type="Proteomes" id="UP000228921"/>
    </source>
</evidence>
<dbReference type="EC" id="3.4.19.13" evidence="6"/>
<keyword evidence="6" id="KW-0012">Acyltransferase</keyword>
<comment type="PTM">
    <text evidence="6">Cleaved by autocatalysis into a large and a small subunit.</text>
</comment>
<accession>A0A2M8NYY3</accession>
<keyword evidence="6" id="KW-0317">Glutathione biosynthesis</keyword>
<evidence type="ECO:0000256" key="6">
    <source>
        <dbReference type="RuleBase" id="RU368036"/>
    </source>
</evidence>
<dbReference type="Pfam" id="PF01019">
    <property type="entry name" value="G_glu_transpept"/>
    <property type="match status" value="1"/>
</dbReference>
<dbReference type="InterPro" id="IPR000101">
    <property type="entry name" value="GGT_peptidase"/>
</dbReference>
<name>A0A2M8NYY3_9CHLR</name>
<feature type="active site" description="Nucleophile" evidence="4">
    <location>
        <position position="354"/>
    </location>
</feature>
<dbReference type="Gene3D" id="1.10.246.130">
    <property type="match status" value="1"/>
</dbReference>
<dbReference type="Gene3D" id="3.60.20.40">
    <property type="match status" value="1"/>
</dbReference>
<dbReference type="AlphaFoldDB" id="A0A2M8NYY3"/>
<gene>
    <name evidence="7" type="primary">ggt</name>
    <name evidence="7" type="ORF">CUN51_07585</name>
</gene>
<evidence type="ECO:0000256" key="5">
    <source>
        <dbReference type="PIRSR" id="PIRSR600101-2"/>
    </source>
</evidence>
<evidence type="ECO:0000313" key="7">
    <source>
        <dbReference type="EMBL" id="PJF30505.1"/>
    </source>
</evidence>
<dbReference type="InterPro" id="IPR029055">
    <property type="entry name" value="Ntn_hydrolases_N"/>
</dbReference>
<dbReference type="Proteomes" id="UP000228921">
    <property type="component" value="Unassembled WGS sequence"/>
</dbReference>
<dbReference type="GO" id="GO:0006751">
    <property type="term" value="P:glutathione catabolic process"/>
    <property type="evidence" value="ECO:0007669"/>
    <property type="project" value="UniProtKB-UniRule"/>
</dbReference>
<evidence type="ECO:0000256" key="2">
    <source>
        <dbReference type="ARBA" id="ARBA00001089"/>
    </source>
</evidence>
<keyword evidence="6" id="KW-0865">Zymogen</keyword>
<dbReference type="InterPro" id="IPR043138">
    <property type="entry name" value="GGT_lsub"/>
</dbReference>
<dbReference type="PANTHER" id="PTHR43881">
    <property type="entry name" value="GAMMA-GLUTAMYLTRANSPEPTIDASE (AFU_ORTHOLOGUE AFUA_4G13580)"/>
    <property type="match status" value="1"/>
</dbReference>
<dbReference type="SUPFAM" id="SSF56235">
    <property type="entry name" value="N-terminal nucleophile aminohydrolases (Ntn hydrolases)"/>
    <property type="match status" value="1"/>
</dbReference>
<protein>
    <recommendedName>
        <fullName evidence="6">Glutathione hydrolase proenzyme</fullName>
        <ecNumber evidence="6">2.3.2.2</ecNumber>
        <ecNumber evidence="6">3.4.19.13</ecNumber>
    </recommendedName>
    <component>
        <recommendedName>
            <fullName evidence="6">Glutathione hydrolase large chain</fullName>
        </recommendedName>
    </component>
    <component>
        <recommendedName>
            <fullName evidence="6">Glutathione hydrolase small chain</fullName>
        </recommendedName>
    </component>
</protein>
<evidence type="ECO:0000256" key="4">
    <source>
        <dbReference type="PIRSR" id="PIRSR600101-1"/>
    </source>
</evidence>
<dbReference type="GO" id="GO:0036374">
    <property type="term" value="F:glutathione hydrolase activity"/>
    <property type="evidence" value="ECO:0007669"/>
    <property type="project" value="UniProtKB-UniRule"/>
</dbReference>
<comment type="similarity">
    <text evidence="6">Belongs to the gamma-glutamyltransferase family.</text>
</comment>
<keyword evidence="6" id="KW-0378">Hydrolase</keyword>
<organism evidence="7 8">
    <name type="scientific">Candidatus Thermofonsia Clade 1 bacterium</name>
    <dbReference type="NCBI Taxonomy" id="2364210"/>
    <lineage>
        <taxon>Bacteria</taxon>
        <taxon>Bacillati</taxon>
        <taxon>Chloroflexota</taxon>
        <taxon>Candidatus Thermofontia</taxon>
        <taxon>Candidatus Thermofonsia Clade 1</taxon>
    </lineage>
</organism>
<proteinExistence type="inferred from homology"/>
<keyword evidence="6 7" id="KW-0808">Transferase</keyword>
<dbReference type="InterPro" id="IPR052896">
    <property type="entry name" value="GGT-like_enzyme"/>
</dbReference>
<comment type="caution">
    <text evidence="7">The sequence shown here is derived from an EMBL/GenBank/DDBJ whole genome shotgun (WGS) entry which is preliminary data.</text>
</comment>
<comment type="catalytic activity">
    <reaction evidence="2 6">
        <text>glutathione + H2O = L-cysteinylglycine + L-glutamate</text>
        <dbReference type="Rhea" id="RHEA:28807"/>
        <dbReference type="ChEBI" id="CHEBI:15377"/>
        <dbReference type="ChEBI" id="CHEBI:29985"/>
        <dbReference type="ChEBI" id="CHEBI:57925"/>
        <dbReference type="ChEBI" id="CHEBI:61694"/>
        <dbReference type="EC" id="3.4.19.13"/>
    </reaction>
</comment>
<evidence type="ECO:0000256" key="1">
    <source>
        <dbReference type="ARBA" id="ARBA00001049"/>
    </source>
</evidence>
<comment type="subunit">
    <text evidence="6">This enzyme consists of two polypeptide chains, which are synthesized in precursor form from a single polypeptide.</text>
</comment>
<reference evidence="7 8" key="1">
    <citation type="submission" date="2017-11" db="EMBL/GenBank/DDBJ databases">
        <title>Evolution of Phototrophy in the Chloroflexi Phylum Driven by Horizontal Gene Transfer.</title>
        <authorList>
            <person name="Ward L.M."/>
            <person name="Hemp J."/>
            <person name="Shih P.M."/>
            <person name="Mcglynn S.E."/>
            <person name="Fischer W."/>
        </authorList>
    </citation>
    <scope>NUCLEOTIDE SEQUENCE [LARGE SCALE GENOMIC DNA]</scope>
    <source>
        <strain evidence="7">CP2_2F</strain>
    </source>
</reference>
<dbReference type="PRINTS" id="PR01210">
    <property type="entry name" value="GGTRANSPTASE"/>
</dbReference>
<evidence type="ECO:0000256" key="3">
    <source>
        <dbReference type="ARBA" id="ARBA00047417"/>
    </source>
</evidence>
<dbReference type="GO" id="GO:0006750">
    <property type="term" value="P:glutathione biosynthetic process"/>
    <property type="evidence" value="ECO:0007669"/>
    <property type="project" value="UniProtKB-KW"/>
</dbReference>
<comment type="catalytic activity">
    <reaction evidence="1 6">
        <text>an S-substituted glutathione + H2O = an S-substituted L-cysteinylglycine + L-glutamate</text>
        <dbReference type="Rhea" id="RHEA:59468"/>
        <dbReference type="ChEBI" id="CHEBI:15377"/>
        <dbReference type="ChEBI" id="CHEBI:29985"/>
        <dbReference type="ChEBI" id="CHEBI:90779"/>
        <dbReference type="ChEBI" id="CHEBI:143103"/>
        <dbReference type="EC" id="3.4.19.13"/>
    </reaction>
</comment>